<reference evidence="1" key="1">
    <citation type="submission" date="2025-05" db="UniProtKB">
        <authorList>
            <consortium name="RefSeq"/>
        </authorList>
    </citation>
    <scope>NUCLEOTIDE SEQUENCE [LARGE SCALE GENOMIC DNA]</scope>
</reference>
<dbReference type="RefSeq" id="XP_065646057.1">
    <property type="nucleotide sequence ID" value="XM_065789985.1"/>
</dbReference>
<gene>
    <name evidence="2" type="primary">LOC136076660</name>
</gene>
<keyword evidence="1" id="KW-1185">Reference proteome</keyword>
<organism evidence="1 2">
    <name type="scientific">Hydra vulgaris</name>
    <name type="common">Hydra</name>
    <name type="synonym">Hydra attenuata</name>
    <dbReference type="NCBI Taxonomy" id="6087"/>
    <lineage>
        <taxon>Eukaryota</taxon>
        <taxon>Metazoa</taxon>
        <taxon>Cnidaria</taxon>
        <taxon>Hydrozoa</taxon>
        <taxon>Hydroidolina</taxon>
        <taxon>Anthoathecata</taxon>
        <taxon>Aplanulata</taxon>
        <taxon>Hydridae</taxon>
        <taxon>Hydra</taxon>
    </lineage>
</organism>
<dbReference type="PANTHER" id="PTHR33053">
    <property type="entry name" value="PROTEIN, PUTATIVE-RELATED"/>
    <property type="match status" value="1"/>
</dbReference>
<proteinExistence type="predicted"/>
<dbReference type="PANTHER" id="PTHR33053:SF9">
    <property type="entry name" value="AGAP000105-PA"/>
    <property type="match status" value="1"/>
</dbReference>
<evidence type="ECO:0000313" key="1">
    <source>
        <dbReference type="Proteomes" id="UP001652625"/>
    </source>
</evidence>
<dbReference type="Proteomes" id="UP001652625">
    <property type="component" value="Chromosome 02"/>
</dbReference>
<evidence type="ECO:0000313" key="2">
    <source>
        <dbReference type="RefSeq" id="XP_065646057.1"/>
    </source>
</evidence>
<name>A0ABM4BAV2_HYDVU</name>
<protein>
    <submittedName>
        <fullName evidence="2">Uncharacterized protein LOC136076660 isoform X1</fullName>
    </submittedName>
</protein>
<sequence length="657" mass="75377">MDHKRSLKRQHVSPTKSKRITQWRNLRRSVHNLSQSIQTNNNLESVNCSSYSSSASMLSGDESSYKTCASQDTIFSELNDNQEKGLHDIPIDNEPYNAIVPLEPFKNELKCWSLKHGCTRQCVNDLLNILIRNGYKELPKDARSLLFTPRVVATTSMDVEGKYIYFGVRQGIENILKHHIFNETQIKLISNVDGLPVFKSSSYQIWPILCQFGHFKPFVVALYGGVKKPIASEFLNDFAKELQTFYSPIAICGKEYSISVFAISCDSPARSLLKGTVEHSGYHSCERCNEVGVSIRNRIVFTNTKFNILPRTNTELKAGIYSQADSFGRCHHHSLTPLYNVDSIDMVCDFPLDYMHLVCLGAMRRILYYFKGAYKGILKGRLSASSIAQISCLLTNLNGKLPTEFARQPRSLIELNRWKATEFRMFLLYVGIVVLKGILDYKAYKHFLSLVLSIRMLCEDNNETRRIYLNSARQLLLYFVSNCHEHYGDTFCVYNIHSLIHIADDVEHFDAPLDFFSCFQFENHLQMLKHLVRGKNNPLIEISKRLSESKGSVLCQERTISKIDTSKNSCFLTNSHVIFVKEILVNGNIVCDVLEKERLDNYFDDFVESKTLNIYCIRANHVSMSREITKDKLLRKCLCLPFKNDHIVISLLNDVKF</sequence>
<reference evidence="2" key="2">
    <citation type="submission" date="2025-08" db="UniProtKB">
        <authorList>
            <consortium name="RefSeq"/>
        </authorList>
    </citation>
    <scope>IDENTIFICATION</scope>
</reference>
<accession>A0ABM4BAV2</accession>
<dbReference type="GeneID" id="136076660"/>